<evidence type="ECO:0000313" key="2">
    <source>
        <dbReference type="Proteomes" id="UP000074561"/>
    </source>
</evidence>
<dbReference type="GO" id="GO:0003729">
    <property type="term" value="F:mRNA binding"/>
    <property type="evidence" value="ECO:0007669"/>
    <property type="project" value="InterPro"/>
</dbReference>
<dbReference type="EMBL" id="CP013234">
    <property type="protein sequence ID" value="AMP07382.1"/>
    <property type="molecule type" value="Genomic_DNA"/>
</dbReference>
<dbReference type="Proteomes" id="UP000074561">
    <property type="component" value="Chromosome"/>
</dbReference>
<dbReference type="PATRIC" id="fig|279113.9.peg.5042"/>
<dbReference type="KEGG" id="cpra:CPter91_5094"/>
<proteinExistence type="predicted"/>
<organism evidence="1 2">
    <name type="scientific">Collimonas pratensis</name>
    <dbReference type="NCBI Taxonomy" id="279113"/>
    <lineage>
        <taxon>Bacteria</taxon>
        <taxon>Pseudomonadati</taxon>
        <taxon>Pseudomonadota</taxon>
        <taxon>Betaproteobacteria</taxon>
        <taxon>Burkholderiales</taxon>
        <taxon>Oxalobacteraceae</taxon>
        <taxon>Collimonas</taxon>
    </lineage>
</organism>
<dbReference type="InterPro" id="IPR012933">
    <property type="entry name" value="HicA_mRNA_interferase"/>
</dbReference>
<accession>A0A127QCM1</accession>
<name>A0A127QCM1_9BURK</name>
<dbReference type="RefSeq" id="WP_061944899.1">
    <property type="nucleotide sequence ID" value="NZ_CP013234.1"/>
</dbReference>
<dbReference type="AlphaFoldDB" id="A0A127QCM1"/>
<reference evidence="1 2" key="1">
    <citation type="submission" date="2015-11" db="EMBL/GenBank/DDBJ databases">
        <title>Exploring the genomic traits of fungus-feeding bacterial genus Collimonas.</title>
        <authorList>
            <person name="Song C."/>
            <person name="Schmidt R."/>
            <person name="de Jager V."/>
            <person name="Krzyzanowska D."/>
            <person name="Jongedijk E."/>
            <person name="Cankar K."/>
            <person name="Beekwilder J."/>
            <person name="van Veen A."/>
            <person name="de Boer W."/>
            <person name="van Veen J.A."/>
            <person name="Garbeva P."/>
        </authorList>
    </citation>
    <scope>NUCLEOTIDE SEQUENCE [LARGE SCALE GENOMIC DNA]</scope>
    <source>
        <strain evidence="1 2">Ter91</strain>
    </source>
</reference>
<dbReference type="STRING" id="279113.CPter91_5094"/>
<sequence>MTRAEKLRNRAESIPADFTWQELLTLLNAYGFIEFSDKGGSYRSFKTAAGLKIFVHKPHPGNIVKKYLLRKVIGHLKQHGLMSANEE</sequence>
<dbReference type="OrthoDB" id="73001at2"/>
<gene>
    <name evidence="1" type="ORF">CPter91_5094</name>
</gene>
<protein>
    <submittedName>
        <fullName evidence="1">Putative hicA protein</fullName>
    </submittedName>
</protein>
<dbReference type="Pfam" id="PF07927">
    <property type="entry name" value="HicA_toxin"/>
    <property type="match status" value="1"/>
</dbReference>
<evidence type="ECO:0000313" key="1">
    <source>
        <dbReference type="EMBL" id="AMP07382.1"/>
    </source>
</evidence>
<dbReference type="SUPFAM" id="SSF54786">
    <property type="entry name" value="YcfA/nrd intein domain"/>
    <property type="match status" value="1"/>
</dbReference>